<dbReference type="InterPro" id="IPR001005">
    <property type="entry name" value="SANT/Myb"/>
</dbReference>
<dbReference type="STRING" id="1661398.A0A482VEF5"/>
<evidence type="ECO:0000313" key="10">
    <source>
        <dbReference type="EMBL" id="RZB66629.1"/>
    </source>
</evidence>
<keyword evidence="3" id="KW-0863">Zinc-finger</keyword>
<keyword evidence="6" id="KW-0539">Nucleus</keyword>
<sequence>MAEAPFSDEDSGPSIKFFSSSTNATLAEETHLKSSFKSILNEDNLVPSEDHYNAVKINGSSLYSEQIEQQIAESLDQLSTKSDQNSHSNGEESEVEEQFRKKARVGNHYQARIPKYLSEINEYTNDDELLWDPFIIDSDSVENFLKRISSITKLLIPMGNHLRDDEQALYILQKNRHDVESAFKILSASSTTNSDKVSVWSEEECRNFEKGLLNFGKNFFLIQKYKVTTRHVGELVQFYYLWKKTERYDLFANRMRGGKKKYALNPGISDLMCRYLGRQTGNFENLGSDVQLIVADAGKDLTQNNSQY</sequence>
<protein>
    <submittedName>
        <fullName evidence="10">ELM2 domain containing protein</fullName>
    </submittedName>
</protein>
<evidence type="ECO:0000259" key="9">
    <source>
        <dbReference type="PROSITE" id="PS51293"/>
    </source>
</evidence>
<dbReference type="OrthoDB" id="5916873at2759"/>
<evidence type="ECO:0000256" key="4">
    <source>
        <dbReference type="ARBA" id="ARBA00022833"/>
    </source>
</evidence>
<feature type="region of interest" description="Disordered" evidence="7">
    <location>
        <begin position="78"/>
        <end position="101"/>
    </location>
</feature>
<keyword evidence="5" id="KW-0238">DNA-binding</keyword>
<dbReference type="PANTHER" id="PTHR10865">
    <property type="entry name" value="METASTASIS-ASSOCIATED PROTEIN AND MESODERM INDUCTION EARLY RESPONSE PROTEIN"/>
    <property type="match status" value="1"/>
</dbReference>
<evidence type="ECO:0000313" key="11">
    <source>
        <dbReference type="Proteomes" id="UP000292052"/>
    </source>
</evidence>
<dbReference type="InterPro" id="IPR040138">
    <property type="entry name" value="MIER/MTA"/>
</dbReference>
<dbReference type="FunFam" id="1.10.10.60:FF:000012">
    <property type="entry name" value="Metastasis-associated 1 family, member 3"/>
    <property type="match status" value="1"/>
</dbReference>
<gene>
    <name evidence="10" type="ORF">BDFB_013766</name>
</gene>
<evidence type="ECO:0000256" key="1">
    <source>
        <dbReference type="ARBA" id="ARBA00004123"/>
    </source>
</evidence>
<reference evidence="10 11" key="1">
    <citation type="submission" date="2017-03" db="EMBL/GenBank/DDBJ databases">
        <title>Genome of the blue death feigning beetle - Asbolus verrucosus.</title>
        <authorList>
            <person name="Rider S.D."/>
        </authorList>
    </citation>
    <scope>NUCLEOTIDE SEQUENCE [LARGE SCALE GENOMIC DNA]</scope>
    <source>
        <strain evidence="10">Butters</strain>
        <tissue evidence="10">Head and leg muscle</tissue>
    </source>
</reference>
<evidence type="ECO:0000256" key="5">
    <source>
        <dbReference type="ARBA" id="ARBA00023125"/>
    </source>
</evidence>
<dbReference type="SMART" id="SM00717">
    <property type="entry name" value="SANT"/>
    <property type="match status" value="1"/>
</dbReference>
<dbReference type="InterPro" id="IPR009057">
    <property type="entry name" value="Homeodomain-like_sf"/>
</dbReference>
<dbReference type="PROSITE" id="PS51156">
    <property type="entry name" value="ELM2"/>
    <property type="match status" value="1"/>
</dbReference>
<name>A0A482VEF5_ASBVE</name>
<dbReference type="Pfam" id="PF01448">
    <property type="entry name" value="ELM2"/>
    <property type="match status" value="1"/>
</dbReference>
<evidence type="ECO:0000259" key="8">
    <source>
        <dbReference type="PROSITE" id="PS51156"/>
    </source>
</evidence>
<dbReference type="SUPFAM" id="SSF46689">
    <property type="entry name" value="Homeodomain-like"/>
    <property type="match status" value="1"/>
</dbReference>
<organism evidence="10 11">
    <name type="scientific">Asbolus verrucosus</name>
    <name type="common">Desert ironclad beetle</name>
    <dbReference type="NCBI Taxonomy" id="1661398"/>
    <lineage>
        <taxon>Eukaryota</taxon>
        <taxon>Metazoa</taxon>
        <taxon>Ecdysozoa</taxon>
        <taxon>Arthropoda</taxon>
        <taxon>Hexapoda</taxon>
        <taxon>Insecta</taxon>
        <taxon>Pterygota</taxon>
        <taxon>Neoptera</taxon>
        <taxon>Endopterygota</taxon>
        <taxon>Coleoptera</taxon>
        <taxon>Polyphaga</taxon>
        <taxon>Cucujiformia</taxon>
        <taxon>Tenebrionidae</taxon>
        <taxon>Pimeliinae</taxon>
        <taxon>Asbolus</taxon>
    </lineage>
</organism>
<evidence type="ECO:0000256" key="6">
    <source>
        <dbReference type="ARBA" id="ARBA00023242"/>
    </source>
</evidence>
<dbReference type="Gene3D" id="1.10.10.60">
    <property type="entry name" value="Homeodomain-like"/>
    <property type="match status" value="1"/>
</dbReference>
<dbReference type="Proteomes" id="UP000292052">
    <property type="component" value="Unassembled WGS sequence"/>
</dbReference>
<keyword evidence="11" id="KW-1185">Reference proteome</keyword>
<dbReference type="CDD" id="cd11661">
    <property type="entry name" value="SANT_MTA3_like"/>
    <property type="match status" value="1"/>
</dbReference>
<dbReference type="InterPro" id="IPR000949">
    <property type="entry name" value="ELM2_dom"/>
</dbReference>
<feature type="domain" description="SANT" evidence="9">
    <location>
        <begin position="195"/>
        <end position="247"/>
    </location>
</feature>
<dbReference type="GO" id="GO:0003677">
    <property type="term" value="F:DNA binding"/>
    <property type="evidence" value="ECO:0007669"/>
    <property type="project" value="UniProtKB-KW"/>
</dbReference>
<accession>A0A482VEF5</accession>
<dbReference type="InterPro" id="IPR017884">
    <property type="entry name" value="SANT_dom"/>
</dbReference>
<dbReference type="SMART" id="SM01189">
    <property type="entry name" value="ELM2"/>
    <property type="match status" value="1"/>
</dbReference>
<dbReference type="GO" id="GO:0042826">
    <property type="term" value="F:histone deacetylase binding"/>
    <property type="evidence" value="ECO:0007669"/>
    <property type="project" value="TreeGrafter"/>
</dbReference>
<evidence type="ECO:0000256" key="7">
    <source>
        <dbReference type="SAM" id="MobiDB-lite"/>
    </source>
</evidence>
<dbReference type="GO" id="GO:0005654">
    <property type="term" value="C:nucleoplasm"/>
    <property type="evidence" value="ECO:0007669"/>
    <property type="project" value="TreeGrafter"/>
</dbReference>
<keyword evidence="4" id="KW-0862">Zinc</keyword>
<dbReference type="GO" id="GO:0003714">
    <property type="term" value="F:transcription corepressor activity"/>
    <property type="evidence" value="ECO:0007669"/>
    <property type="project" value="TreeGrafter"/>
</dbReference>
<dbReference type="EMBL" id="QDEB01109682">
    <property type="protein sequence ID" value="RZB66629.1"/>
    <property type="molecule type" value="Genomic_DNA"/>
</dbReference>
<comment type="subcellular location">
    <subcellularLocation>
        <location evidence="1">Nucleus</location>
    </subcellularLocation>
</comment>
<evidence type="ECO:0000256" key="2">
    <source>
        <dbReference type="ARBA" id="ARBA00022723"/>
    </source>
</evidence>
<feature type="compositionally biased region" description="Polar residues" evidence="7">
    <location>
        <begin position="78"/>
        <end position="88"/>
    </location>
</feature>
<keyword evidence="2" id="KW-0479">Metal-binding</keyword>
<dbReference type="GO" id="GO:0000122">
    <property type="term" value="P:negative regulation of transcription by RNA polymerase II"/>
    <property type="evidence" value="ECO:0007669"/>
    <property type="project" value="TreeGrafter"/>
</dbReference>
<feature type="domain" description="ELM2" evidence="8">
    <location>
        <begin position="101"/>
        <end position="190"/>
    </location>
</feature>
<dbReference type="PROSITE" id="PS51293">
    <property type="entry name" value="SANT"/>
    <property type="match status" value="1"/>
</dbReference>
<comment type="caution">
    <text evidence="10">The sequence shown here is derived from an EMBL/GenBank/DDBJ whole genome shotgun (WGS) entry which is preliminary data.</text>
</comment>
<evidence type="ECO:0000256" key="3">
    <source>
        <dbReference type="ARBA" id="ARBA00022771"/>
    </source>
</evidence>
<dbReference type="GO" id="GO:0008270">
    <property type="term" value="F:zinc ion binding"/>
    <property type="evidence" value="ECO:0007669"/>
    <property type="project" value="UniProtKB-KW"/>
</dbReference>
<proteinExistence type="predicted"/>
<dbReference type="PANTHER" id="PTHR10865:SF28">
    <property type="entry name" value="ELM2 DOMAIN-CONTAINING PROTEIN"/>
    <property type="match status" value="1"/>
</dbReference>
<dbReference type="AlphaFoldDB" id="A0A482VEF5"/>